<proteinExistence type="inferred from homology"/>
<dbReference type="InterPro" id="IPR000358">
    <property type="entry name" value="RNR_small_fam"/>
</dbReference>
<organism evidence="3">
    <name type="scientific">viral metagenome</name>
    <dbReference type="NCBI Taxonomy" id="1070528"/>
    <lineage>
        <taxon>unclassified sequences</taxon>
        <taxon>metagenomes</taxon>
        <taxon>organismal metagenomes</taxon>
    </lineage>
</organism>
<dbReference type="InterPro" id="IPR033909">
    <property type="entry name" value="RNR_small"/>
</dbReference>
<name>A0A6C0HD79_9ZZZZ</name>
<feature type="transmembrane region" description="Helical" evidence="2">
    <location>
        <begin position="166"/>
        <end position="187"/>
    </location>
</feature>
<sequence length="331" mass="39329">MSSLIEENEFLYKDEPICSDDRMKLYPIKYEDIWDMYNKAKAAFWVAEEVSLVDDITDWEKLDEEEKHFILMVLAFFACSDFIVNENLDEEYTEKVKIPELKMFLHFQEMMEDIHTQMYQILINTLVKDNDLKDRLFNATVKIPSIQKKAEWARHYIKNSNFITRLVVFTCVEGIFFSGSFCSIFWLKKRGLMKGLSHSNELIARDEGMHRDMACMVYNKYVKNKLDINVVKKIVNEAVDIEKEFIKESLPYNLKGMNKELMCQYIEYVADHMLMTMVNDKLYNTENPFPWMDLISLEGKTNFFEKRVSNYAKQSVITHESQKEIAFDEDF</sequence>
<reference evidence="3" key="1">
    <citation type="journal article" date="2020" name="Nature">
        <title>Giant virus diversity and host interactions through global metagenomics.</title>
        <authorList>
            <person name="Schulz F."/>
            <person name="Roux S."/>
            <person name="Paez-Espino D."/>
            <person name="Jungbluth S."/>
            <person name="Walsh D.A."/>
            <person name="Denef V.J."/>
            <person name="McMahon K.D."/>
            <person name="Konstantinidis K.T."/>
            <person name="Eloe-Fadrosh E.A."/>
            <person name="Kyrpides N.C."/>
            <person name="Woyke T."/>
        </authorList>
    </citation>
    <scope>NUCLEOTIDE SEQUENCE</scope>
    <source>
        <strain evidence="3">GVMAG-M-3300023179-92</strain>
    </source>
</reference>
<keyword evidence="2" id="KW-0472">Membrane</keyword>
<dbReference type="CDD" id="cd01049">
    <property type="entry name" value="RNRR2"/>
    <property type="match status" value="1"/>
</dbReference>
<dbReference type="SUPFAM" id="SSF47240">
    <property type="entry name" value="Ferritin-like"/>
    <property type="match status" value="1"/>
</dbReference>
<evidence type="ECO:0000313" key="3">
    <source>
        <dbReference type="EMBL" id="QHT78538.1"/>
    </source>
</evidence>
<dbReference type="InterPro" id="IPR012348">
    <property type="entry name" value="RNR-like"/>
</dbReference>
<protein>
    <submittedName>
        <fullName evidence="3">Uncharacterized protein</fullName>
    </submittedName>
</protein>
<dbReference type="PANTHER" id="PTHR23409">
    <property type="entry name" value="RIBONUCLEOSIDE-DIPHOSPHATE REDUCTASE SMALL CHAIN"/>
    <property type="match status" value="1"/>
</dbReference>
<evidence type="ECO:0000256" key="1">
    <source>
        <dbReference type="ARBA" id="ARBA00009303"/>
    </source>
</evidence>
<keyword evidence="2" id="KW-1133">Transmembrane helix</keyword>
<comment type="similarity">
    <text evidence="1">Belongs to the ribonucleoside diphosphate reductase small chain family.</text>
</comment>
<dbReference type="PANTHER" id="PTHR23409:SF18">
    <property type="entry name" value="RIBONUCLEOSIDE-DIPHOSPHATE REDUCTASE SUBUNIT M2"/>
    <property type="match status" value="1"/>
</dbReference>
<dbReference type="AlphaFoldDB" id="A0A6C0HD79"/>
<dbReference type="InterPro" id="IPR009078">
    <property type="entry name" value="Ferritin-like_SF"/>
</dbReference>
<dbReference type="EMBL" id="MN739934">
    <property type="protein sequence ID" value="QHT78538.1"/>
    <property type="molecule type" value="Genomic_DNA"/>
</dbReference>
<dbReference type="Gene3D" id="1.10.620.20">
    <property type="entry name" value="Ribonucleotide Reductase, subunit A"/>
    <property type="match status" value="1"/>
</dbReference>
<dbReference type="GO" id="GO:0016491">
    <property type="term" value="F:oxidoreductase activity"/>
    <property type="evidence" value="ECO:0007669"/>
    <property type="project" value="InterPro"/>
</dbReference>
<keyword evidence="2" id="KW-0812">Transmembrane</keyword>
<dbReference type="PIRSF" id="PIRSF000355">
    <property type="entry name" value="NrdB"/>
    <property type="match status" value="1"/>
</dbReference>
<accession>A0A6C0HD79</accession>
<dbReference type="Pfam" id="PF00268">
    <property type="entry name" value="Ribonuc_red_sm"/>
    <property type="match status" value="1"/>
</dbReference>
<dbReference type="GO" id="GO:0009263">
    <property type="term" value="P:deoxyribonucleotide biosynthetic process"/>
    <property type="evidence" value="ECO:0007669"/>
    <property type="project" value="InterPro"/>
</dbReference>
<evidence type="ECO:0000256" key="2">
    <source>
        <dbReference type="SAM" id="Phobius"/>
    </source>
</evidence>